<dbReference type="GO" id="GO:0071513">
    <property type="term" value="C:phosphopantothenoylcysteine decarboxylase complex"/>
    <property type="evidence" value="ECO:0007669"/>
    <property type="project" value="TreeGrafter"/>
</dbReference>
<keyword evidence="8" id="KW-1185">Reference proteome</keyword>
<comment type="catalytic activity">
    <reaction evidence="3 4">
        <text>N-[(R)-4-phosphopantothenoyl]-L-cysteine + H(+) = (R)-4'-phosphopantetheine + CO2</text>
        <dbReference type="Rhea" id="RHEA:16793"/>
        <dbReference type="ChEBI" id="CHEBI:15378"/>
        <dbReference type="ChEBI" id="CHEBI:16526"/>
        <dbReference type="ChEBI" id="CHEBI:59458"/>
        <dbReference type="ChEBI" id="CHEBI:61723"/>
        <dbReference type="EC" id="4.1.1.36"/>
    </reaction>
</comment>
<dbReference type="EMBL" id="BHZE01000019">
    <property type="protein sequence ID" value="GCD78261.1"/>
    <property type="molecule type" value="Genomic_DNA"/>
</dbReference>
<dbReference type="GO" id="GO:0015941">
    <property type="term" value="P:pantothenate catabolic process"/>
    <property type="evidence" value="ECO:0007669"/>
    <property type="project" value="InterPro"/>
</dbReference>
<organism evidence="7 8">
    <name type="scientific">Thermaurantimonas aggregans</name>
    <dbReference type="NCBI Taxonomy" id="2173829"/>
    <lineage>
        <taxon>Bacteria</taxon>
        <taxon>Pseudomonadati</taxon>
        <taxon>Bacteroidota</taxon>
        <taxon>Flavobacteriia</taxon>
        <taxon>Flavobacteriales</taxon>
        <taxon>Schleiferiaceae</taxon>
        <taxon>Thermaurantimonas</taxon>
    </lineage>
</organism>
<keyword evidence="3 4" id="KW-0285">Flavoprotein</keyword>
<feature type="region of interest" description="Phosphopantothenoylcysteine decarboxylase" evidence="3">
    <location>
        <begin position="1"/>
        <end position="189"/>
    </location>
</feature>
<keyword evidence="3 4" id="KW-0436">Ligase</keyword>
<comment type="cofactor">
    <cofactor evidence="3">
        <name>FMN</name>
        <dbReference type="ChEBI" id="CHEBI:58210"/>
    </cofactor>
    <text evidence="3">Binds 1 FMN per subunit.</text>
</comment>
<evidence type="ECO:0000259" key="5">
    <source>
        <dbReference type="Pfam" id="PF02441"/>
    </source>
</evidence>
<evidence type="ECO:0000259" key="6">
    <source>
        <dbReference type="Pfam" id="PF04127"/>
    </source>
</evidence>
<dbReference type="GO" id="GO:0004632">
    <property type="term" value="F:phosphopantothenate--cysteine ligase activity"/>
    <property type="evidence" value="ECO:0007669"/>
    <property type="project" value="UniProtKB-UniRule"/>
</dbReference>
<dbReference type="SUPFAM" id="SSF52507">
    <property type="entry name" value="Homo-oligomeric flavin-containing Cys decarboxylases, HFCD"/>
    <property type="match status" value="1"/>
</dbReference>
<evidence type="ECO:0000313" key="7">
    <source>
        <dbReference type="EMBL" id="GCD78261.1"/>
    </source>
</evidence>
<dbReference type="Gene3D" id="3.40.50.1950">
    <property type="entry name" value="Flavin prenyltransferase-like"/>
    <property type="match status" value="1"/>
</dbReference>
<comment type="catalytic activity">
    <reaction evidence="3 4">
        <text>(R)-4'-phosphopantothenate + L-cysteine + CTP = N-[(R)-4-phosphopantothenoyl]-L-cysteine + CMP + diphosphate + H(+)</text>
        <dbReference type="Rhea" id="RHEA:19397"/>
        <dbReference type="ChEBI" id="CHEBI:10986"/>
        <dbReference type="ChEBI" id="CHEBI:15378"/>
        <dbReference type="ChEBI" id="CHEBI:33019"/>
        <dbReference type="ChEBI" id="CHEBI:35235"/>
        <dbReference type="ChEBI" id="CHEBI:37563"/>
        <dbReference type="ChEBI" id="CHEBI:59458"/>
        <dbReference type="ChEBI" id="CHEBI:60377"/>
        <dbReference type="EC" id="6.3.2.5"/>
    </reaction>
</comment>
<dbReference type="GO" id="GO:0010181">
    <property type="term" value="F:FMN binding"/>
    <property type="evidence" value="ECO:0007669"/>
    <property type="project" value="UniProtKB-UniRule"/>
</dbReference>
<feature type="domain" description="DNA/pantothenate metabolism flavoprotein C-terminal" evidence="6">
    <location>
        <begin position="185"/>
        <end position="393"/>
    </location>
</feature>
<dbReference type="EC" id="6.3.2.5" evidence="3"/>
<feature type="domain" description="Flavoprotein" evidence="5">
    <location>
        <begin position="5"/>
        <end position="177"/>
    </location>
</feature>
<comment type="caution">
    <text evidence="7">The sequence shown here is derived from an EMBL/GenBank/DDBJ whole genome shotgun (WGS) entry which is preliminary data.</text>
</comment>
<dbReference type="AlphaFoldDB" id="A0A401XMN0"/>
<accession>A0A401XMN0</accession>
<dbReference type="GO" id="GO:0004633">
    <property type="term" value="F:phosphopantothenoylcysteine decarboxylase activity"/>
    <property type="evidence" value="ECO:0007669"/>
    <property type="project" value="UniProtKB-UniRule"/>
</dbReference>
<dbReference type="GO" id="GO:0046872">
    <property type="term" value="F:metal ion binding"/>
    <property type="evidence" value="ECO:0007669"/>
    <property type="project" value="UniProtKB-KW"/>
</dbReference>
<dbReference type="SUPFAM" id="SSF102645">
    <property type="entry name" value="CoaB-like"/>
    <property type="match status" value="1"/>
</dbReference>
<feature type="region of interest" description="Phosphopantothenate--cysteine ligase" evidence="3">
    <location>
        <begin position="190"/>
        <end position="399"/>
    </location>
</feature>
<dbReference type="InterPro" id="IPR005252">
    <property type="entry name" value="CoaBC"/>
</dbReference>
<feature type="binding site" evidence="3">
    <location>
        <position position="279"/>
    </location>
    <ligand>
        <name>CTP</name>
        <dbReference type="ChEBI" id="CHEBI:37563"/>
    </ligand>
</feature>
<feature type="binding site" evidence="3">
    <location>
        <position position="324"/>
    </location>
    <ligand>
        <name>CTP</name>
        <dbReference type="ChEBI" id="CHEBI:37563"/>
    </ligand>
</feature>
<comment type="function">
    <text evidence="3">Catalyzes two sequential steps in the biosynthesis of coenzyme A. In the first step cysteine is conjugated to 4'-phosphopantothenate to form 4-phosphopantothenoylcysteine. In the second step the latter compound is decarboxylated to form 4'-phosphopantotheine.</text>
</comment>
<keyword evidence="1 3" id="KW-0210">Decarboxylase</keyword>
<dbReference type="InterPro" id="IPR003382">
    <property type="entry name" value="Flavoprotein"/>
</dbReference>
<feature type="binding site" evidence="3">
    <location>
        <position position="342"/>
    </location>
    <ligand>
        <name>CTP</name>
        <dbReference type="ChEBI" id="CHEBI:37563"/>
    </ligand>
</feature>
<comment type="similarity">
    <text evidence="3 4">In the N-terminal section; belongs to the HFCD (homo-oligomeric flavin containing Cys decarboxylase) superfamily.</text>
</comment>
<proteinExistence type="inferred from homology"/>
<dbReference type="InterPro" id="IPR036551">
    <property type="entry name" value="Flavin_trans-like"/>
</dbReference>
<keyword evidence="3 4" id="KW-0288">FMN</keyword>
<feature type="binding site" evidence="3">
    <location>
        <position position="289"/>
    </location>
    <ligand>
        <name>CTP</name>
        <dbReference type="ChEBI" id="CHEBI:37563"/>
    </ligand>
</feature>
<evidence type="ECO:0000256" key="4">
    <source>
        <dbReference type="RuleBase" id="RU364078"/>
    </source>
</evidence>
<comment type="cofactor">
    <cofactor evidence="3">
        <name>Mg(2+)</name>
        <dbReference type="ChEBI" id="CHEBI:18420"/>
    </cofactor>
</comment>
<dbReference type="UniPathway" id="UPA00241">
    <property type="reaction ID" value="UER00353"/>
</dbReference>
<dbReference type="OrthoDB" id="9802554at2"/>
<keyword evidence="3" id="KW-0460">Magnesium</keyword>
<comment type="similarity">
    <text evidence="3 4">In the C-terminal section; belongs to the PPC synthetase family.</text>
</comment>
<feature type="binding site" evidence="3">
    <location>
        <begin position="305"/>
        <end position="308"/>
    </location>
    <ligand>
        <name>CTP</name>
        <dbReference type="ChEBI" id="CHEBI:37563"/>
    </ligand>
</feature>
<dbReference type="RefSeq" id="WP_124398322.1">
    <property type="nucleotide sequence ID" value="NZ_BHZE01000019.1"/>
</dbReference>
<dbReference type="Proteomes" id="UP000286715">
    <property type="component" value="Unassembled WGS sequence"/>
</dbReference>
<evidence type="ECO:0000313" key="8">
    <source>
        <dbReference type="Proteomes" id="UP000286715"/>
    </source>
</evidence>
<feature type="binding site" evidence="3">
    <location>
        <position position="338"/>
    </location>
    <ligand>
        <name>CTP</name>
        <dbReference type="ChEBI" id="CHEBI:37563"/>
    </ligand>
</feature>
<keyword evidence="2 3" id="KW-0456">Lyase</keyword>
<protein>
    <recommendedName>
        <fullName evidence="3">Coenzyme A biosynthesis bifunctional protein CoaBC</fullName>
    </recommendedName>
    <alternativeName>
        <fullName evidence="3">DNA/pantothenate metabolism flavoprotein</fullName>
    </alternativeName>
    <alternativeName>
        <fullName evidence="3">Phosphopantothenoylcysteine synthetase/decarboxylase</fullName>
        <shortName evidence="3">PPCS-PPCDC</shortName>
    </alternativeName>
    <domain>
        <recommendedName>
            <fullName evidence="3">Phosphopantothenoylcysteine decarboxylase</fullName>
            <shortName evidence="3">PPC decarboxylase</shortName>
            <shortName evidence="3">PPC-DC</shortName>
            <ecNumber evidence="3">4.1.1.36</ecNumber>
        </recommendedName>
        <alternativeName>
            <fullName evidence="3">CoaC</fullName>
        </alternativeName>
    </domain>
    <domain>
        <recommendedName>
            <fullName evidence="3">Phosphopantothenate--cysteine ligase</fullName>
            <ecNumber evidence="3">6.3.2.5</ecNumber>
        </recommendedName>
        <alternativeName>
            <fullName evidence="3">CoaB</fullName>
        </alternativeName>
        <alternativeName>
            <fullName evidence="3">Phosphopantothenoylcysteine synthetase</fullName>
            <shortName evidence="3">PPC synthetase</shortName>
            <shortName evidence="3">PPC-S</shortName>
        </alternativeName>
    </domain>
</protein>
<reference evidence="7 8" key="1">
    <citation type="submission" date="2018-11" db="EMBL/GenBank/DDBJ databases">
        <title>Schleiferia aggregans sp. nov., a moderately thermophilic heterotrophic bacterium isolated from microbial mats at a terrestrial hot spring.</title>
        <authorList>
            <person name="Iino T."/>
            <person name="Ohkuma M."/>
            <person name="Haruta S."/>
        </authorList>
    </citation>
    <scope>NUCLEOTIDE SEQUENCE [LARGE SCALE GENOMIC DNA]</scope>
    <source>
        <strain evidence="7 8">LA</strain>
    </source>
</reference>
<dbReference type="GO" id="GO:0015937">
    <property type="term" value="P:coenzyme A biosynthetic process"/>
    <property type="evidence" value="ECO:0007669"/>
    <property type="project" value="UniProtKB-UniRule"/>
</dbReference>
<dbReference type="PANTHER" id="PTHR14359">
    <property type="entry name" value="HOMO-OLIGOMERIC FLAVIN CONTAINING CYS DECARBOXYLASE FAMILY"/>
    <property type="match status" value="1"/>
</dbReference>
<keyword evidence="3" id="KW-0511">Multifunctional enzyme</keyword>
<evidence type="ECO:0000256" key="1">
    <source>
        <dbReference type="ARBA" id="ARBA00022793"/>
    </source>
</evidence>
<gene>
    <name evidence="3 7" type="primary">coaBC</name>
    <name evidence="7" type="ORF">JCM31826_17430</name>
</gene>
<dbReference type="Pfam" id="PF04127">
    <property type="entry name" value="DFP"/>
    <property type="match status" value="1"/>
</dbReference>
<keyword evidence="3" id="KW-0479">Metal-binding</keyword>
<evidence type="ECO:0000256" key="3">
    <source>
        <dbReference type="HAMAP-Rule" id="MF_02225"/>
    </source>
</evidence>
<dbReference type="PANTHER" id="PTHR14359:SF6">
    <property type="entry name" value="PHOSPHOPANTOTHENOYLCYSTEINE DECARBOXYLASE"/>
    <property type="match status" value="1"/>
</dbReference>
<comment type="pathway">
    <text evidence="3 4">Cofactor biosynthesis; coenzyme A biosynthesis; CoA from (R)-pantothenate: step 3/5.</text>
</comment>
<dbReference type="InterPro" id="IPR035929">
    <property type="entry name" value="CoaB-like_sf"/>
</dbReference>
<comment type="function">
    <text evidence="4">Catalyzes two steps in the biosynthesis of coenzyme A. In the first step cysteine is conjugated to 4'-phosphopantothenate to form 4-phosphopantothenoylcysteine, in the latter compound is decarboxylated to form 4'-phosphopantotheine.</text>
</comment>
<comment type="pathway">
    <text evidence="3 4">Cofactor biosynthesis; coenzyme A biosynthesis; CoA from (R)-pantothenate: step 2/5.</text>
</comment>
<comment type="caution">
    <text evidence="3">Lacks conserved residue(s) required for the propagation of feature annotation.</text>
</comment>
<name>A0A401XMN0_9FLAO</name>
<dbReference type="NCBIfam" id="TIGR00521">
    <property type="entry name" value="coaBC_dfp"/>
    <property type="match status" value="1"/>
</dbReference>
<dbReference type="Pfam" id="PF02441">
    <property type="entry name" value="Flavoprotein"/>
    <property type="match status" value="1"/>
</dbReference>
<evidence type="ECO:0000256" key="2">
    <source>
        <dbReference type="ARBA" id="ARBA00023239"/>
    </source>
</evidence>
<dbReference type="InterPro" id="IPR007085">
    <property type="entry name" value="DNA/pantothenate-metab_flavo_C"/>
</dbReference>
<dbReference type="EC" id="4.1.1.36" evidence="3"/>
<dbReference type="Gene3D" id="3.40.50.10300">
    <property type="entry name" value="CoaB-like"/>
    <property type="match status" value="1"/>
</dbReference>
<dbReference type="HAMAP" id="MF_02225">
    <property type="entry name" value="CoaBC"/>
    <property type="match status" value="1"/>
</dbReference>
<sequence>MWAGKKILLGITGGIAAYKSIHLARLIVKAGAEVQVILTPSARDFVTPLSLSALTGRPVYTDTFEPKTGHWNNHVELGLWADLMIIAPATANTLAKMANGLCDNLLLATYLSARCPVFFAPAMDLDMYAHPAVQQNIARLQSFGNYLIDSEVGPLASGLEGKGRMAEPEHILQHIEQFFAIKSSLAEKKVLINGGPTYEYIDPVRFIGNHSSGDTAVYLAWEAHNRGAEVTLVLGPTKYKNENFPFAVKHVTSAREMLDECLQLSVNANVVICSAAVADYRPKVTYDQKIKKSDQNLVIELEKNPDILAILGQSKREQQLLIGFALETENQFENARKKLLDKNADAIVLNSPSQTTGFSTPTNQVTVIFRDGTTAASQLVLKEKLASWLWDTFINTLHL</sequence>